<keyword evidence="3" id="KW-1185">Reference proteome</keyword>
<organism evidence="2 3">
    <name type="scientific">Xanthomonas translucens pv. translucens</name>
    <dbReference type="NCBI Taxonomy" id="134875"/>
    <lineage>
        <taxon>Bacteria</taxon>
        <taxon>Pseudomonadati</taxon>
        <taxon>Pseudomonadota</taxon>
        <taxon>Gammaproteobacteria</taxon>
        <taxon>Lysobacterales</taxon>
        <taxon>Lysobacteraceae</taxon>
        <taxon>Xanthomonas</taxon>
        <taxon>Xanthomonas translucens group</taxon>
    </lineage>
</organism>
<evidence type="ECO:0000313" key="2">
    <source>
        <dbReference type="EMBL" id="MFN6509351.1"/>
    </source>
</evidence>
<sequence length="77" mass="8704">MKTQQYRIFKEPAPSKHRPSLRASQKDKGVISPQQKSPLSRLPTPSADNWRPGSNFDAKNGMYRLLLRIATQLLAGK</sequence>
<proteinExistence type="predicted"/>
<feature type="region of interest" description="Disordered" evidence="1">
    <location>
        <begin position="1"/>
        <end position="55"/>
    </location>
</feature>
<name>A0ABW9L007_XANCT</name>
<dbReference type="EMBL" id="JBKAMQ010000002">
    <property type="protein sequence ID" value="MFN6509351.1"/>
    <property type="molecule type" value="Genomic_DNA"/>
</dbReference>
<evidence type="ECO:0000313" key="3">
    <source>
        <dbReference type="Proteomes" id="UP001635788"/>
    </source>
</evidence>
<dbReference type="Proteomes" id="UP001635788">
    <property type="component" value="Unassembled WGS sequence"/>
</dbReference>
<reference evidence="2 3" key="1">
    <citation type="submission" date="2024-12" db="EMBL/GenBank/DDBJ databases">
        <authorList>
            <person name="Alaofin S."/>
            <person name="Velasco D."/>
            <person name="Li D."/>
            <person name="Baldwin T."/>
            <person name="Liu Z."/>
            <person name="Schachterle J.K."/>
        </authorList>
    </citation>
    <scope>NUCLEOTIDE SEQUENCE [LARGE SCALE GENOMIC DNA]</scope>
    <source>
        <strain evidence="2 3">B1</strain>
    </source>
</reference>
<comment type="caution">
    <text evidence="2">The sequence shown here is derived from an EMBL/GenBank/DDBJ whole genome shotgun (WGS) entry which is preliminary data.</text>
</comment>
<protein>
    <submittedName>
        <fullName evidence="2">Uncharacterized protein</fullName>
    </submittedName>
</protein>
<evidence type="ECO:0000256" key="1">
    <source>
        <dbReference type="SAM" id="MobiDB-lite"/>
    </source>
</evidence>
<accession>A0ABW9L007</accession>
<gene>
    <name evidence="2" type="ORF">ACK3FC_19625</name>
</gene>
<dbReference type="RefSeq" id="WP_155646583.1">
    <property type="nucleotide sequence ID" value="NZ_JBKAMQ010000002.1"/>
</dbReference>